<evidence type="ECO:0000313" key="12">
    <source>
        <dbReference type="Proteomes" id="UP001292084"/>
    </source>
</evidence>
<comment type="function">
    <text evidence="9 10">Fluoride-specific ion channel. Important for reducing fluoride concentration in the cell, thus reducing its toxicity.</text>
</comment>
<evidence type="ECO:0000256" key="10">
    <source>
        <dbReference type="HAMAP-Rule" id="MF_00454"/>
    </source>
</evidence>
<proteinExistence type="inferred from homology"/>
<keyword evidence="2 10" id="KW-1003">Cell membrane</keyword>
<keyword evidence="10" id="KW-0915">Sodium</keyword>
<gene>
    <name evidence="10" type="primary">fluC</name>
    <name evidence="10" type="synonym">crcB</name>
    <name evidence="11" type="ORF">UFB30_01320</name>
</gene>
<dbReference type="PANTHER" id="PTHR28259:SF1">
    <property type="entry name" value="FLUORIDE EXPORT PROTEIN 1-RELATED"/>
    <property type="match status" value="1"/>
</dbReference>
<name>A0ABU5KJC9_9BACL</name>
<keyword evidence="10" id="KW-0813">Transport</keyword>
<keyword evidence="12" id="KW-1185">Reference proteome</keyword>
<feature type="transmembrane region" description="Helical" evidence="10">
    <location>
        <begin position="88"/>
        <end position="107"/>
    </location>
</feature>
<reference evidence="11 12" key="1">
    <citation type="submission" date="2023-12" db="EMBL/GenBank/DDBJ databases">
        <title>Jeotgalibacillus haloalkaliphilus sp. nov., a novel salt-tolerant bacteria, isolated from the estuary of the Fenhe River into the Yellow River.</title>
        <authorList>
            <person name="Li Y."/>
        </authorList>
    </citation>
    <scope>NUCLEOTIDE SEQUENCE [LARGE SCALE GENOMIC DNA]</scope>
    <source>
        <strain evidence="11 12">HH7-29</strain>
    </source>
</reference>
<organism evidence="11 12">
    <name type="scientific">Jeotgalibacillus haloalkalitolerans</name>
    <dbReference type="NCBI Taxonomy" id="3104292"/>
    <lineage>
        <taxon>Bacteria</taxon>
        <taxon>Bacillati</taxon>
        <taxon>Bacillota</taxon>
        <taxon>Bacilli</taxon>
        <taxon>Bacillales</taxon>
        <taxon>Caryophanaceae</taxon>
        <taxon>Jeotgalibacillus</taxon>
    </lineage>
</organism>
<dbReference type="PANTHER" id="PTHR28259">
    <property type="entry name" value="FLUORIDE EXPORT PROTEIN 1-RELATED"/>
    <property type="match status" value="1"/>
</dbReference>
<comment type="catalytic activity">
    <reaction evidence="8">
        <text>fluoride(in) = fluoride(out)</text>
        <dbReference type="Rhea" id="RHEA:76159"/>
        <dbReference type="ChEBI" id="CHEBI:17051"/>
    </reaction>
    <physiologicalReaction direction="left-to-right" evidence="8">
        <dbReference type="Rhea" id="RHEA:76160"/>
    </physiologicalReaction>
</comment>
<keyword evidence="10" id="KW-0406">Ion transport</keyword>
<feature type="binding site" evidence="10">
    <location>
        <position position="70"/>
    </location>
    <ligand>
        <name>Na(+)</name>
        <dbReference type="ChEBI" id="CHEBI:29101"/>
        <note>structural</note>
    </ligand>
</feature>
<protein>
    <recommendedName>
        <fullName evidence="10">Fluoride-specific ion channel FluC</fullName>
    </recommendedName>
</protein>
<evidence type="ECO:0000256" key="8">
    <source>
        <dbReference type="ARBA" id="ARBA00035585"/>
    </source>
</evidence>
<evidence type="ECO:0000256" key="4">
    <source>
        <dbReference type="ARBA" id="ARBA00022989"/>
    </source>
</evidence>
<evidence type="ECO:0000256" key="5">
    <source>
        <dbReference type="ARBA" id="ARBA00023136"/>
    </source>
</evidence>
<keyword evidence="4 10" id="KW-1133">Transmembrane helix</keyword>
<dbReference type="EMBL" id="JAXQNN010000001">
    <property type="protein sequence ID" value="MDZ5710835.1"/>
    <property type="molecule type" value="Genomic_DNA"/>
</dbReference>
<dbReference type="Pfam" id="PF02537">
    <property type="entry name" value="CRCB"/>
    <property type="match status" value="1"/>
</dbReference>
<comment type="similarity">
    <text evidence="7 10">Belongs to the fluoride channel Fluc/FEX (TC 1.A.43) family.</text>
</comment>
<accession>A0ABU5KJC9</accession>
<feature type="binding site" evidence="10">
    <location>
        <position position="67"/>
    </location>
    <ligand>
        <name>Na(+)</name>
        <dbReference type="ChEBI" id="CHEBI:29101"/>
        <note>structural</note>
    </ligand>
</feature>
<evidence type="ECO:0000256" key="3">
    <source>
        <dbReference type="ARBA" id="ARBA00022692"/>
    </source>
</evidence>
<keyword evidence="5 10" id="KW-0472">Membrane</keyword>
<evidence type="ECO:0000256" key="9">
    <source>
        <dbReference type="ARBA" id="ARBA00049940"/>
    </source>
</evidence>
<comment type="subcellular location">
    <subcellularLocation>
        <location evidence="1 10">Cell membrane</location>
        <topology evidence="1 10">Multi-pass membrane protein</topology>
    </subcellularLocation>
</comment>
<dbReference type="HAMAP" id="MF_00454">
    <property type="entry name" value="FluC"/>
    <property type="match status" value="1"/>
</dbReference>
<sequence length="120" mass="12673">MNLLWVGLGGAAGVLLRALANTLIQSSFPFSTLIVNLLGSFLLGLLSTAPLKINRGVRLGMTTGMIGSFTTLSAVSAELFSFLQGEQYWFAIIYFLISLAGGFLFAYSGMKVGQKAGGDL</sequence>
<comment type="activity regulation">
    <text evidence="10">Na(+) is not transported, but it plays an essential structural role and its presence is essential for fluoride channel function.</text>
</comment>
<feature type="transmembrane region" description="Helical" evidence="10">
    <location>
        <begin position="30"/>
        <end position="51"/>
    </location>
</feature>
<evidence type="ECO:0000256" key="6">
    <source>
        <dbReference type="ARBA" id="ARBA00023303"/>
    </source>
</evidence>
<comment type="caution">
    <text evidence="11">The sequence shown here is derived from an EMBL/GenBank/DDBJ whole genome shotgun (WGS) entry which is preliminary data.</text>
</comment>
<evidence type="ECO:0000313" key="11">
    <source>
        <dbReference type="EMBL" id="MDZ5710835.1"/>
    </source>
</evidence>
<keyword evidence="6 10" id="KW-0407">Ion channel</keyword>
<evidence type="ECO:0000256" key="2">
    <source>
        <dbReference type="ARBA" id="ARBA00022475"/>
    </source>
</evidence>
<feature type="transmembrane region" description="Helical" evidence="10">
    <location>
        <begin position="63"/>
        <end position="82"/>
    </location>
</feature>
<dbReference type="Proteomes" id="UP001292084">
    <property type="component" value="Unassembled WGS sequence"/>
</dbReference>
<keyword evidence="3 10" id="KW-0812">Transmembrane</keyword>
<evidence type="ECO:0000256" key="1">
    <source>
        <dbReference type="ARBA" id="ARBA00004651"/>
    </source>
</evidence>
<dbReference type="InterPro" id="IPR003691">
    <property type="entry name" value="FluC"/>
</dbReference>
<evidence type="ECO:0000256" key="7">
    <source>
        <dbReference type="ARBA" id="ARBA00035120"/>
    </source>
</evidence>
<keyword evidence="10" id="KW-0479">Metal-binding</keyword>
<dbReference type="RefSeq" id="WP_322419866.1">
    <property type="nucleotide sequence ID" value="NZ_JAXQNN010000001.1"/>
</dbReference>